<reference evidence="1" key="1">
    <citation type="submission" date="2021-11" db="EMBL/GenBank/DDBJ databases">
        <title>Fusarium solani-melongenae Genome sequencing and assembly.</title>
        <authorList>
            <person name="Xie S."/>
            <person name="Huang L."/>
            <person name="Zhang X."/>
        </authorList>
    </citation>
    <scope>NUCLEOTIDE SEQUENCE</scope>
    <source>
        <strain evidence="1">CRI 24-3</strain>
    </source>
</reference>
<sequence>MQSQTLQANRAIDAHFRTGQLVQEQNAVWWKNGSSYETKIRGPPTDSNDQRRFLGWHIVKAVKQDRDLQVLSIPSNSSLLLNCAQEIYSVFLVAILQTVKDIGGRSEAAPEQETLTAVNDKVDNIQRSLGTNSLCNTEEAFSCTIPILRNQGVLQTPQELITLAGTLAEKYFQEKKWSKLKDLVSRRLARSHAEINSGPELHDPRTKMEAENNLRLSIIETCETCHLALLREEKEAHSFGLEGIMNLLGPRIHPWIKKTNTVQLVWLDPTAEPGSFVNGRTGRNLADTIRAYGQRLKDLLGQSLDQSAPTDLEKAVEKRDLSSILYLVAARSLGPSEVTSVFRMAVKLGWYMVARKMVTFDVPVNETYWCEDYPSQKFAGDEGLGDGMTPLNCAIKWGNVATARVLLGEVHSNDVNHFYTKKPALHYAIAQGREDMIEPL</sequence>
<keyword evidence="2" id="KW-1185">Reference proteome</keyword>
<name>A0ACD3ZNY7_FUSSC</name>
<evidence type="ECO:0000313" key="1">
    <source>
        <dbReference type="EMBL" id="UPL01809.1"/>
    </source>
</evidence>
<proteinExistence type="predicted"/>
<gene>
    <name evidence="1" type="ORF">LCI18_012743</name>
</gene>
<protein>
    <submittedName>
        <fullName evidence="1">Uncharacterized protein</fullName>
    </submittedName>
</protein>
<organism evidence="1 2">
    <name type="scientific">Fusarium solani subsp. cucurbitae</name>
    <name type="common">Neocosmosporum cucurbitae</name>
    <dbReference type="NCBI Taxonomy" id="2747967"/>
    <lineage>
        <taxon>Eukaryota</taxon>
        <taxon>Fungi</taxon>
        <taxon>Dikarya</taxon>
        <taxon>Ascomycota</taxon>
        <taxon>Pezizomycotina</taxon>
        <taxon>Sordariomycetes</taxon>
        <taxon>Hypocreomycetidae</taxon>
        <taxon>Hypocreales</taxon>
        <taxon>Nectriaceae</taxon>
        <taxon>Fusarium</taxon>
        <taxon>Fusarium solani species complex</taxon>
    </lineage>
</organism>
<accession>A0ACD3ZNY7</accession>
<dbReference type="Proteomes" id="UP000830768">
    <property type="component" value="Chromosome 11"/>
</dbReference>
<evidence type="ECO:0000313" key="2">
    <source>
        <dbReference type="Proteomes" id="UP000830768"/>
    </source>
</evidence>
<dbReference type="EMBL" id="CP090039">
    <property type="protein sequence ID" value="UPL01809.1"/>
    <property type="molecule type" value="Genomic_DNA"/>
</dbReference>